<sequence>MSTNDNTVFPAVMEGAIGSETIQTVNARELYSFLEVGVRFNDWVSRRITEYAFEEGKDFYSELSKTSSGGRPSREYYISLDMAKELAMVERNEKGKQARQYFIECERRAKNAVDPVAVLNNPAAMRGLLLSYSEKVIELESRIEADKPKTQFFDQFMNADGLYGLQNAARAFNCRPNLFIRWLKEHYLFYQGGNLVARVQFIQMGIFEVKTSIVDDKVRPQAFITPKGLKYLNERVPDDLRMRGAA</sequence>
<dbReference type="InterPro" id="IPR005039">
    <property type="entry name" value="Ant_C"/>
</dbReference>
<dbReference type="PANTHER" id="PTHR36180">
    <property type="entry name" value="DNA-BINDING PROTEIN-RELATED-RELATED"/>
    <property type="match status" value="1"/>
</dbReference>
<dbReference type="Proteomes" id="UP000252893">
    <property type="component" value="Unassembled WGS sequence"/>
</dbReference>
<feature type="domain" description="AntA/AntB antirepressor" evidence="2">
    <location>
        <begin position="25"/>
        <end position="92"/>
    </location>
</feature>
<comment type="caution">
    <text evidence="3">The sequence shown here is derived from an EMBL/GenBank/DDBJ whole genome shotgun (WGS) entry which is preliminary data.</text>
</comment>
<organism evidence="3 4">
    <name type="scientific">Pseudochrobactrum asaccharolyticum</name>
    <dbReference type="NCBI Taxonomy" id="354351"/>
    <lineage>
        <taxon>Bacteria</taxon>
        <taxon>Pseudomonadati</taxon>
        <taxon>Pseudomonadota</taxon>
        <taxon>Alphaproteobacteria</taxon>
        <taxon>Hyphomicrobiales</taxon>
        <taxon>Brucellaceae</taxon>
        <taxon>Pseudochrobactrum</taxon>
    </lineage>
</organism>
<dbReference type="InterPro" id="IPR013557">
    <property type="entry name" value="AntA/B_antirep"/>
</dbReference>
<accession>A0A366DP11</accession>
<name>A0A366DP11_9HYPH</name>
<dbReference type="Pfam" id="PF03374">
    <property type="entry name" value="ANT"/>
    <property type="match status" value="1"/>
</dbReference>
<dbReference type="PANTHER" id="PTHR36180:SF1">
    <property type="entry name" value="ANTA_ANTB ANTIREPRESSOR DOMAIN-CONTAINING PROTEIN"/>
    <property type="match status" value="1"/>
</dbReference>
<dbReference type="AlphaFoldDB" id="A0A366DP11"/>
<evidence type="ECO:0000259" key="1">
    <source>
        <dbReference type="Pfam" id="PF03374"/>
    </source>
</evidence>
<gene>
    <name evidence="3" type="ORF">DFR47_11021</name>
</gene>
<keyword evidence="4" id="KW-1185">Reference proteome</keyword>
<protein>
    <submittedName>
        <fullName evidence="3">Anti-repressor protein</fullName>
    </submittedName>
</protein>
<reference evidence="3 4" key="1">
    <citation type="submission" date="2018-06" db="EMBL/GenBank/DDBJ databases">
        <title>Genomic Encyclopedia of Type Strains, Phase IV (KMG-IV): sequencing the most valuable type-strain genomes for metagenomic binning, comparative biology and taxonomic classification.</title>
        <authorList>
            <person name="Goeker M."/>
        </authorList>
    </citation>
    <scope>NUCLEOTIDE SEQUENCE [LARGE SCALE GENOMIC DNA]</scope>
    <source>
        <strain evidence="3 4">DSM 25619</strain>
    </source>
</reference>
<proteinExistence type="predicted"/>
<dbReference type="RefSeq" id="WP_210207343.1">
    <property type="nucleotide sequence ID" value="NZ_JBHEEG010000019.1"/>
</dbReference>
<evidence type="ECO:0000259" key="2">
    <source>
        <dbReference type="Pfam" id="PF08346"/>
    </source>
</evidence>
<dbReference type="Pfam" id="PF08346">
    <property type="entry name" value="AntA"/>
    <property type="match status" value="1"/>
</dbReference>
<dbReference type="EMBL" id="QNRH01000010">
    <property type="protein sequence ID" value="RBO91024.1"/>
    <property type="molecule type" value="Genomic_DNA"/>
</dbReference>
<evidence type="ECO:0000313" key="4">
    <source>
        <dbReference type="Proteomes" id="UP000252893"/>
    </source>
</evidence>
<evidence type="ECO:0000313" key="3">
    <source>
        <dbReference type="EMBL" id="RBO91024.1"/>
    </source>
</evidence>
<dbReference type="GO" id="GO:0003677">
    <property type="term" value="F:DNA binding"/>
    <property type="evidence" value="ECO:0007669"/>
    <property type="project" value="InterPro"/>
</dbReference>
<feature type="domain" description="Antirepressor protein C-terminal" evidence="1">
    <location>
        <begin position="140"/>
        <end position="235"/>
    </location>
</feature>